<dbReference type="OrthoDB" id="9901850at2759"/>
<sequence length="169" mass="20417">ETLKARLAELRARRHELEKVREEVIRRLKNIHNRITLRRKEARDMWKKKYFTEKKKMPPLEERVQQLQNDLDQIQKKTLVVMNQESKHAPQTDVKIIVVLLTSQDNRVQFTKMQYSIQDIRYQLDQAKLRLTTDIKLRNQAENECHSLKHELSQARMNLDHIKMKVIVQ</sequence>
<organism evidence="3 5">
    <name type="scientific">Didymodactylos carnosus</name>
    <dbReference type="NCBI Taxonomy" id="1234261"/>
    <lineage>
        <taxon>Eukaryota</taxon>
        <taxon>Metazoa</taxon>
        <taxon>Spiralia</taxon>
        <taxon>Gnathifera</taxon>
        <taxon>Rotifera</taxon>
        <taxon>Eurotatoria</taxon>
        <taxon>Bdelloidea</taxon>
        <taxon>Philodinida</taxon>
        <taxon>Philodinidae</taxon>
        <taxon>Didymodactylos</taxon>
    </lineage>
</organism>
<dbReference type="AlphaFoldDB" id="A0A814T7B1"/>
<dbReference type="Proteomes" id="UP000663829">
    <property type="component" value="Unassembled WGS sequence"/>
</dbReference>
<feature type="non-terminal residue" evidence="3">
    <location>
        <position position="169"/>
    </location>
</feature>
<evidence type="ECO:0000256" key="1">
    <source>
        <dbReference type="SAM" id="Coils"/>
    </source>
</evidence>
<dbReference type="EMBL" id="CAJNOQ010006994">
    <property type="protein sequence ID" value="CAF1154449.1"/>
    <property type="molecule type" value="Genomic_DNA"/>
</dbReference>
<evidence type="ECO:0000259" key="2">
    <source>
        <dbReference type="Pfam" id="PF15743"/>
    </source>
</evidence>
<feature type="domain" description="Spermatogenesis-associated protein 1 C-terminal" evidence="2">
    <location>
        <begin position="7"/>
        <end position="154"/>
    </location>
</feature>
<name>A0A814T7B1_9BILA</name>
<dbReference type="InterPro" id="IPR039062">
    <property type="entry name" value="SPAT1"/>
</dbReference>
<dbReference type="Pfam" id="PF15743">
    <property type="entry name" value="SPATA1_C"/>
    <property type="match status" value="1"/>
</dbReference>
<feature type="coiled-coil region" evidence="1">
    <location>
        <begin position="7"/>
        <end position="77"/>
    </location>
</feature>
<gene>
    <name evidence="3" type="ORF">GPM918_LOCUS21354</name>
    <name evidence="4" type="ORF">SRO942_LOCUS21351</name>
</gene>
<keyword evidence="5" id="KW-1185">Reference proteome</keyword>
<accession>A0A814T7B1</accession>
<keyword evidence="1" id="KW-0175">Coiled coil</keyword>
<evidence type="ECO:0000313" key="3">
    <source>
        <dbReference type="EMBL" id="CAF1154449.1"/>
    </source>
</evidence>
<dbReference type="InterPro" id="IPR031478">
    <property type="entry name" value="SPATA1_C"/>
</dbReference>
<reference evidence="3" key="1">
    <citation type="submission" date="2021-02" db="EMBL/GenBank/DDBJ databases">
        <authorList>
            <person name="Nowell W R."/>
        </authorList>
    </citation>
    <scope>NUCLEOTIDE SEQUENCE</scope>
</reference>
<comment type="caution">
    <text evidence="3">The sequence shown here is derived from an EMBL/GenBank/DDBJ whole genome shotgun (WGS) entry which is preliminary data.</text>
</comment>
<dbReference type="PANTHER" id="PTHR14421:SF3">
    <property type="entry name" value="SPERMATOGENESIS-ASSOCIATED PROTEIN 1"/>
    <property type="match status" value="1"/>
</dbReference>
<protein>
    <recommendedName>
        <fullName evidence="2">Spermatogenesis-associated protein 1 C-terminal domain-containing protein</fullName>
    </recommendedName>
</protein>
<dbReference type="EMBL" id="CAJOBC010006993">
    <property type="protein sequence ID" value="CAF3917872.1"/>
    <property type="molecule type" value="Genomic_DNA"/>
</dbReference>
<proteinExistence type="predicted"/>
<dbReference type="PANTHER" id="PTHR14421">
    <property type="entry name" value="SPERMATOGENESIS-ASSOCIATED PROTEIN 1"/>
    <property type="match status" value="1"/>
</dbReference>
<evidence type="ECO:0000313" key="4">
    <source>
        <dbReference type="EMBL" id="CAF3917872.1"/>
    </source>
</evidence>
<dbReference type="Proteomes" id="UP000681722">
    <property type="component" value="Unassembled WGS sequence"/>
</dbReference>
<evidence type="ECO:0000313" key="5">
    <source>
        <dbReference type="Proteomes" id="UP000663829"/>
    </source>
</evidence>